<reference evidence="1 2" key="1">
    <citation type="submission" date="2017-05" db="EMBL/GenBank/DDBJ databases">
        <authorList>
            <person name="Song R."/>
            <person name="Chenine A.L."/>
            <person name="Ruprecht R.M."/>
        </authorList>
    </citation>
    <scope>NUCLEOTIDE SEQUENCE [LARGE SCALE GENOMIC DNA]</scope>
    <source>
        <strain evidence="1">SW32</strain>
    </source>
</reference>
<name>A0A240UKK9_9GAMM</name>
<evidence type="ECO:0000313" key="1">
    <source>
        <dbReference type="EMBL" id="ART62031.1"/>
    </source>
</evidence>
<dbReference type="InterPro" id="IPR045508">
    <property type="entry name" value="DUF6482"/>
</dbReference>
<dbReference type="EMBL" id="CP021358">
    <property type="protein sequence ID" value="ART62031.1"/>
    <property type="molecule type" value="Genomic_DNA"/>
</dbReference>
<dbReference type="AlphaFoldDB" id="A0A240UKK9"/>
<proteinExistence type="predicted"/>
<gene>
    <name evidence="1" type="ORF">B9H00_02220</name>
</gene>
<evidence type="ECO:0000313" key="2">
    <source>
        <dbReference type="Proteomes" id="UP000194457"/>
    </source>
</evidence>
<organism evidence="1 2">
    <name type="scientific">Kushneria marisflavi</name>
    <dbReference type="NCBI Taxonomy" id="157779"/>
    <lineage>
        <taxon>Bacteria</taxon>
        <taxon>Pseudomonadati</taxon>
        <taxon>Pseudomonadota</taxon>
        <taxon>Gammaproteobacteria</taxon>
        <taxon>Oceanospirillales</taxon>
        <taxon>Halomonadaceae</taxon>
        <taxon>Kushneria</taxon>
    </lineage>
</organism>
<sequence length="112" mass="12533">MIEAMERHMKLNELTERAHSGQLDEIVIESMEGDIFTLRITTQGEIDTLLNEDGTILTPQSLNAAKTLLRDIGGMDNVPIYFRHSVAHDEMMGSEAETADDRMSITLEGQAR</sequence>
<dbReference type="KEGG" id="kma:B9H00_02220"/>
<keyword evidence="2" id="KW-1185">Reference proteome</keyword>
<dbReference type="Proteomes" id="UP000194457">
    <property type="component" value="Chromosome"/>
</dbReference>
<dbReference type="Pfam" id="PF20090">
    <property type="entry name" value="DUF6482"/>
    <property type="match status" value="1"/>
</dbReference>
<accession>A0A240UKK9</accession>
<protein>
    <submittedName>
        <fullName evidence="1">Uncharacterized protein</fullName>
    </submittedName>
</protein>